<accession>A0ACD0NUZ3</accession>
<sequence>MSTSSAEELLKNAEKKASSSGGWFSSSSTKLEEAAELFKAAGNKFRIANRFEEAGNAFMRAAETESKSGEQDYAANTYFEAHKCFKMSRPELAVVALTRAREILIERGRFRQAADREKSIAELYKNDAADPEKALEAYEQAAGWYMQEGAAATASGCYREAAQLATDLGRYPQAIERWEQVAAMSLESNLTRYSVKDYYLNAGLCYLAIPDYVATGRAMGFYAQQDPTFPPTMEGRFLHSLLECCEAGDLQNFDLRVQDYDRVKKIIGWQASLLRQIRKGIQDEPDLS</sequence>
<proteinExistence type="predicted"/>
<name>A0ACD0NUZ3_9BASI</name>
<evidence type="ECO:0000313" key="1">
    <source>
        <dbReference type="EMBL" id="PWN49668.1"/>
    </source>
</evidence>
<gene>
    <name evidence="1" type="ORF">IE53DRAFT_331644</name>
</gene>
<keyword evidence="2" id="KW-1185">Reference proteome</keyword>
<protein>
    <submittedName>
        <fullName evidence="1">SEC17-transport vesicle fusion protein</fullName>
    </submittedName>
</protein>
<evidence type="ECO:0000313" key="2">
    <source>
        <dbReference type="Proteomes" id="UP000245626"/>
    </source>
</evidence>
<dbReference type="Proteomes" id="UP000245626">
    <property type="component" value="Unassembled WGS sequence"/>
</dbReference>
<dbReference type="EMBL" id="KZ820020">
    <property type="protein sequence ID" value="PWN49668.1"/>
    <property type="molecule type" value="Genomic_DNA"/>
</dbReference>
<reference evidence="1 2" key="1">
    <citation type="journal article" date="2018" name="Mol. Biol. Evol.">
        <title>Broad Genomic Sampling Reveals a Smut Pathogenic Ancestry of the Fungal Clade Ustilaginomycotina.</title>
        <authorList>
            <person name="Kijpornyongpan T."/>
            <person name="Mondo S.J."/>
            <person name="Barry K."/>
            <person name="Sandor L."/>
            <person name="Lee J."/>
            <person name="Lipzen A."/>
            <person name="Pangilinan J."/>
            <person name="LaButti K."/>
            <person name="Hainaut M."/>
            <person name="Henrissat B."/>
            <person name="Grigoriev I.V."/>
            <person name="Spatafora J.W."/>
            <person name="Aime M.C."/>
        </authorList>
    </citation>
    <scope>NUCLEOTIDE SEQUENCE [LARGE SCALE GENOMIC DNA]</scope>
    <source>
        <strain evidence="1 2">SA 807</strain>
    </source>
</reference>
<organism evidence="1 2">
    <name type="scientific">Violaceomyces palustris</name>
    <dbReference type="NCBI Taxonomy" id="1673888"/>
    <lineage>
        <taxon>Eukaryota</taxon>
        <taxon>Fungi</taxon>
        <taxon>Dikarya</taxon>
        <taxon>Basidiomycota</taxon>
        <taxon>Ustilaginomycotina</taxon>
        <taxon>Ustilaginomycetes</taxon>
        <taxon>Violaceomycetales</taxon>
        <taxon>Violaceomycetaceae</taxon>
        <taxon>Violaceomyces</taxon>
    </lineage>
</organism>